<dbReference type="EMBL" id="CAJVQC010002479">
    <property type="protein sequence ID" value="CAG8512075.1"/>
    <property type="molecule type" value="Genomic_DNA"/>
</dbReference>
<protein>
    <submittedName>
        <fullName evidence="1">10266_t:CDS:1</fullName>
    </submittedName>
</protein>
<sequence>MSKSPEMKIDNELLDDYLKWVLSPCVFSPRFGVDVDKTYIIGAFNIQKFSGEKFKNDAVMRNIVKIIKRYDIIFCQKVSMSNRQADLLMNKLNGRYSHALSPSVGKTSGSKE</sequence>
<accession>A0ACA9L5P7</accession>
<organism evidence="1 2">
    <name type="scientific">Racocetra persica</name>
    <dbReference type="NCBI Taxonomy" id="160502"/>
    <lineage>
        <taxon>Eukaryota</taxon>
        <taxon>Fungi</taxon>
        <taxon>Fungi incertae sedis</taxon>
        <taxon>Mucoromycota</taxon>
        <taxon>Glomeromycotina</taxon>
        <taxon>Glomeromycetes</taxon>
        <taxon>Diversisporales</taxon>
        <taxon>Gigasporaceae</taxon>
        <taxon>Racocetra</taxon>
    </lineage>
</organism>
<gene>
    <name evidence="1" type="ORF">RPERSI_LOCUS2304</name>
</gene>
<dbReference type="Proteomes" id="UP000789920">
    <property type="component" value="Unassembled WGS sequence"/>
</dbReference>
<evidence type="ECO:0000313" key="2">
    <source>
        <dbReference type="Proteomes" id="UP000789920"/>
    </source>
</evidence>
<evidence type="ECO:0000313" key="1">
    <source>
        <dbReference type="EMBL" id="CAG8512075.1"/>
    </source>
</evidence>
<keyword evidence="2" id="KW-1185">Reference proteome</keyword>
<proteinExistence type="predicted"/>
<reference evidence="1" key="1">
    <citation type="submission" date="2021-06" db="EMBL/GenBank/DDBJ databases">
        <authorList>
            <person name="Kallberg Y."/>
            <person name="Tangrot J."/>
            <person name="Rosling A."/>
        </authorList>
    </citation>
    <scope>NUCLEOTIDE SEQUENCE</scope>
    <source>
        <strain evidence="1">MA461A</strain>
    </source>
</reference>
<name>A0ACA9L5P7_9GLOM</name>
<comment type="caution">
    <text evidence="1">The sequence shown here is derived from an EMBL/GenBank/DDBJ whole genome shotgun (WGS) entry which is preliminary data.</text>
</comment>